<dbReference type="Proteomes" id="UP000676336">
    <property type="component" value="Unassembled WGS sequence"/>
</dbReference>
<evidence type="ECO:0000313" key="2">
    <source>
        <dbReference type="Proteomes" id="UP000676336"/>
    </source>
</evidence>
<proteinExistence type="predicted"/>
<dbReference type="EMBL" id="CAJOBI010346458">
    <property type="protein sequence ID" value="CAF5218193.1"/>
    <property type="molecule type" value="Genomic_DNA"/>
</dbReference>
<sequence length="42" mass="4936">NGLQCRVCEERGSSCLFAQHTKTRECENDDDICYSWFYRSGK</sequence>
<organism evidence="1 2">
    <name type="scientific">Rotaria magnacalcarata</name>
    <dbReference type="NCBI Taxonomy" id="392030"/>
    <lineage>
        <taxon>Eukaryota</taxon>
        <taxon>Metazoa</taxon>
        <taxon>Spiralia</taxon>
        <taxon>Gnathifera</taxon>
        <taxon>Rotifera</taxon>
        <taxon>Eurotatoria</taxon>
        <taxon>Bdelloidea</taxon>
        <taxon>Philodinida</taxon>
        <taxon>Philodinidae</taxon>
        <taxon>Rotaria</taxon>
    </lineage>
</organism>
<comment type="caution">
    <text evidence="1">The sequence shown here is derived from an EMBL/GenBank/DDBJ whole genome shotgun (WGS) entry which is preliminary data.</text>
</comment>
<dbReference type="InterPro" id="IPR045860">
    <property type="entry name" value="Snake_toxin-like_sf"/>
</dbReference>
<feature type="non-terminal residue" evidence="1">
    <location>
        <position position="1"/>
    </location>
</feature>
<dbReference type="SUPFAM" id="SSF57302">
    <property type="entry name" value="Snake toxin-like"/>
    <property type="match status" value="1"/>
</dbReference>
<gene>
    <name evidence="1" type="ORF">SMN809_LOCUS80836</name>
</gene>
<evidence type="ECO:0000313" key="1">
    <source>
        <dbReference type="EMBL" id="CAF5218193.1"/>
    </source>
</evidence>
<protein>
    <submittedName>
        <fullName evidence="1">Uncharacterized protein</fullName>
    </submittedName>
</protein>
<reference evidence="1" key="1">
    <citation type="submission" date="2021-02" db="EMBL/GenBank/DDBJ databases">
        <authorList>
            <person name="Nowell W R."/>
        </authorList>
    </citation>
    <scope>NUCLEOTIDE SEQUENCE</scope>
</reference>
<accession>A0A8S3JLK5</accession>
<dbReference type="AlphaFoldDB" id="A0A8S3JLK5"/>
<name>A0A8S3JLK5_9BILA</name>